<gene>
    <name evidence="1" type="ORF">chiPu_0032128</name>
</gene>
<organism evidence="1 2">
    <name type="scientific">Chiloscyllium punctatum</name>
    <name type="common">Brownbanded bambooshark</name>
    <name type="synonym">Hemiscyllium punctatum</name>
    <dbReference type="NCBI Taxonomy" id="137246"/>
    <lineage>
        <taxon>Eukaryota</taxon>
        <taxon>Metazoa</taxon>
        <taxon>Chordata</taxon>
        <taxon>Craniata</taxon>
        <taxon>Vertebrata</taxon>
        <taxon>Chondrichthyes</taxon>
        <taxon>Elasmobranchii</taxon>
        <taxon>Galeomorphii</taxon>
        <taxon>Galeoidea</taxon>
        <taxon>Orectolobiformes</taxon>
        <taxon>Hemiscylliidae</taxon>
        <taxon>Chiloscyllium</taxon>
    </lineage>
</organism>
<keyword evidence="2" id="KW-1185">Reference proteome</keyword>
<dbReference type="AlphaFoldDB" id="A0A401TYQ3"/>
<proteinExistence type="predicted"/>
<dbReference type="EMBL" id="BEZZ01228120">
    <property type="protein sequence ID" value="GCC47777.1"/>
    <property type="molecule type" value="Genomic_DNA"/>
</dbReference>
<reference evidence="1 2" key="1">
    <citation type="journal article" date="2018" name="Nat. Ecol. Evol.">
        <title>Shark genomes provide insights into elasmobranch evolution and the origin of vertebrates.</title>
        <authorList>
            <person name="Hara Y"/>
            <person name="Yamaguchi K"/>
            <person name="Onimaru K"/>
            <person name="Kadota M"/>
            <person name="Koyanagi M"/>
            <person name="Keeley SD"/>
            <person name="Tatsumi K"/>
            <person name="Tanaka K"/>
            <person name="Motone F"/>
            <person name="Kageyama Y"/>
            <person name="Nozu R"/>
            <person name="Adachi N"/>
            <person name="Nishimura O"/>
            <person name="Nakagawa R"/>
            <person name="Tanegashima C"/>
            <person name="Kiyatake I"/>
            <person name="Matsumoto R"/>
            <person name="Murakumo K"/>
            <person name="Nishida K"/>
            <person name="Terakita A"/>
            <person name="Kuratani S"/>
            <person name="Sato K"/>
            <person name="Hyodo S Kuraku.S."/>
        </authorList>
    </citation>
    <scope>NUCLEOTIDE SEQUENCE [LARGE SCALE GENOMIC DNA]</scope>
</reference>
<name>A0A401TYQ3_CHIPU</name>
<dbReference type="Proteomes" id="UP000287033">
    <property type="component" value="Unassembled WGS sequence"/>
</dbReference>
<evidence type="ECO:0000313" key="2">
    <source>
        <dbReference type="Proteomes" id="UP000287033"/>
    </source>
</evidence>
<comment type="caution">
    <text evidence="1">The sequence shown here is derived from an EMBL/GenBank/DDBJ whole genome shotgun (WGS) entry which is preliminary data.</text>
</comment>
<accession>A0A401TYQ3</accession>
<evidence type="ECO:0000313" key="1">
    <source>
        <dbReference type="EMBL" id="GCC47777.1"/>
    </source>
</evidence>
<sequence length="153" mass="16618">MLSPRSAPGERCGPAALADRLHLIRAALEIAGETVGGLPRQFVGVGIGGDIDISDVTDIARRQPRHREHRPRDGSAVLVLFAVVGDLPALDDRKRLAACGAPFDRFAGRAERAEPGLRRRFLRLSRAISAHRDHFAQIALVDQHHKAGFAVEV</sequence>
<protein>
    <submittedName>
        <fullName evidence="1">Uncharacterized protein</fullName>
    </submittedName>
</protein>